<dbReference type="EC" id="3.6.3.-" evidence="2"/>
<dbReference type="GO" id="GO:0042626">
    <property type="term" value="F:ATPase-coupled transmembrane transporter activity"/>
    <property type="evidence" value="ECO:0007669"/>
    <property type="project" value="TreeGrafter"/>
</dbReference>
<dbReference type="CDD" id="cd03228">
    <property type="entry name" value="ABCC_MRP_Like"/>
    <property type="match status" value="1"/>
</dbReference>
<protein>
    <submittedName>
        <fullName evidence="2">Permease and ATP-binding protein of yersiniabactin-iron ABC transporter YbtQ</fullName>
        <ecNumber evidence="2">3.6.3.-</ecNumber>
    </submittedName>
</protein>
<keyword evidence="2" id="KW-0067">ATP-binding</keyword>
<dbReference type="Proteomes" id="UP000254159">
    <property type="component" value="Unassembled WGS sequence"/>
</dbReference>
<name>A0A376RGY7_ECOLX</name>
<evidence type="ECO:0000313" key="2">
    <source>
        <dbReference type="EMBL" id="STI17278.1"/>
    </source>
</evidence>
<dbReference type="GO" id="GO:0016887">
    <property type="term" value="F:ATP hydrolysis activity"/>
    <property type="evidence" value="ECO:0007669"/>
    <property type="project" value="InterPro"/>
</dbReference>
<proteinExistence type="predicted"/>
<feature type="domain" description="ABC transporter" evidence="1">
    <location>
        <begin position="59"/>
        <end position="150"/>
    </location>
</feature>
<dbReference type="SUPFAM" id="SSF52540">
    <property type="entry name" value="P-loop containing nucleoside triphosphate hydrolases"/>
    <property type="match status" value="1"/>
</dbReference>
<dbReference type="GO" id="GO:0005524">
    <property type="term" value="F:ATP binding"/>
    <property type="evidence" value="ECO:0007669"/>
    <property type="project" value="UniProtKB-KW"/>
</dbReference>
<dbReference type="PANTHER" id="PTHR24221">
    <property type="entry name" value="ATP-BINDING CASSETTE SUB-FAMILY B"/>
    <property type="match status" value="1"/>
</dbReference>
<reference evidence="2 3" key="1">
    <citation type="submission" date="2018-06" db="EMBL/GenBank/DDBJ databases">
        <authorList>
            <consortium name="Pathogen Informatics"/>
            <person name="Doyle S."/>
        </authorList>
    </citation>
    <scope>NUCLEOTIDE SEQUENCE [LARGE SCALE GENOMIC DNA]</scope>
    <source>
        <strain evidence="2 3">NCTC10865</strain>
    </source>
</reference>
<keyword evidence="2" id="KW-0378">Hydrolase</keyword>
<dbReference type="EMBL" id="UGCD01000002">
    <property type="protein sequence ID" value="STI17278.1"/>
    <property type="molecule type" value="Genomic_DNA"/>
</dbReference>
<dbReference type="Gene3D" id="3.40.50.300">
    <property type="entry name" value="P-loop containing nucleotide triphosphate hydrolases"/>
    <property type="match status" value="1"/>
</dbReference>
<organism evidence="2 3">
    <name type="scientific">Escherichia coli</name>
    <dbReference type="NCBI Taxonomy" id="562"/>
    <lineage>
        <taxon>Bacteria</taxon>
        <taxon>Pseudomonadati</taxon>
        <taxon>Pseudomonadota</taxon>
        <taxon>Gammaproteobacteria</taxon>
        <taxon>Enterobacterales</taxon>
        <taxon>Enterobacteriaceae</taxon>
        <taxon>Escherichia</taxon>
    </lineage>
</organism>
<dbReference type="PANTHER" id="PTHR24221:SF654">
    <property type="entry name" value="ATP-BINDING CASSETTE SUB-FAMILY B MEMBER 6"/>
    <property type="match status" value="1"/>
</dbReference>
<dbReference type="AlphaFoldDB" id="A0A376RGY7"/>
<dbReference type="InterPro" id="IPR039421">
    <property type="entry name" value="Type_1_exporter"/>
</dbReference>
<keyword evidence="2" id="KW-0547">Nucleotide-binding</keyword>
<dbReference type="InterPro" id="IPR027417">
    <property type="entry name" value="P-loop_NTPase"/>
</dbReference>
<accession>A0A376RGY7</accession>
<evidence type="ECO:0000313" key="3">
    <source>
        <dbReference type="Proteomes" id="UP000254159"/>
    </source>
</evidence>
<sequence length="159" mass="17551">MFISYTSVVELIASALQRIEQFMAIAPLPVAEQSEMPERYDIRFDNVSYRYEEGDGYALNHVSLTFPAASMSALVGASGAGKTTVTKLLMRYADPQQGQISIGGVDIRRLTPEQLNSLISVVFQDVWLFDDTLLANIRIARPQATRQEVEEAAPRGAVP</sequence>
<dbReference type="Pfam" id="PF00005">
    <property type="entry name" value="ABC_tran"/>
    <property type="match status" value="1"/>
</dbReference>
<evidence type="ECO:0000259" key="1">
    <source>
        <dbReference type="Pfam" id="PF00005"/>
    </source>
</evidence>
<dbReference type="InterPro" id="IPR003439">
    <property type="entry name" value="ABC_transporter-like_ATP-bd"/>
</dbReference>
<gene>
    <name evidence="2" type="primary">irp_3</name>
    <name evidence="2" type="ORF">NCTC10865_02574</name>
</gene>